<evidence type="ECO:0000313" key="1">
    <source>
        <dbReference type="EMBL" id="PWK57067.1"/>
    </source>
</evidence>
<gene>
    <name evidence="1" type="ORF">C8D95_103305</name>
</gene>
<evidence type="ECO:0000313" key="2">
    <source>
        <dbReference type="Proteomes" id="UP000245390"/>
    </source>
</evidence>
<protein>
    <submittedName>
        <fullName evidence="1">Uncharacterized protein</fullName>
    </submittedName>
</protein>
<dbReference type="RefSeq" id="WP_109758817.1">
    <property type="nucleotide sequence ID" value="NZ_CP034588.1"/>
</dbReference>
<dbReference type="KEGG" id="salo:EF888_09735"/>
<reference evidence="1 2" key="1">
    <citation type="submission" date="2018-05" db="EMBL/GenBank/DDBJ databases">
        <title>Genomic Encyclopedia of Type Strains, Phase IV (KMG-IV): sequencing the most valuable type-strain genomes for metagenomic binning, comparative biology and taxonomic classification.</title>
        <authorList>
            <person name="Goeker M."/>
        </authorList>
    </citation>
    <scope>NUCLEOTIDE SEQUENCE [LARGE SCALE GENOMIC DNA]</scope>
    <source>
        <strain evidence="1 2">DSM 103371</strain>
    </source>
</reference>
<keyword evidence="2" id="KW-1185">Reference proteome</keyword>
<dbReference type="Proteomes" id="UP000245390">
    <property type="component" value="Unassembled WGS sequence"/>
</dbReference>
<accession>A0A316GQ28</accession>
<name>A0A316GQ28_9RHOB</name>
<comment type="caution">
    <text evidence="1">The sequence shown here is derived from an EMBL/GenBank/DDBJ whole genome shotgun (WGS) entry which is preliminary data.</text>
</comment>
<dbReference type="AlphaFoldDB" id="A0A316GQ28"/>
<organism evidence="1 2">
    <name type="scientific">Silicimonas algicola</name>
    <dbReference type="NCBI Taxonomy" id="1826607"/>
    <lineage>
        <taxon>Bacteria</taxon>
        <taxon>Pseudomonadati</taxon>
        <taxon>Pseudomonadota</taxon>
        <taxon>Alphaproteobacteria</taxon>
        <taxon>Rhodobacterales</taxon>
        <taxon>Paracoccaceae</taxon>
    </lineage>
</organism>
<proteinExistence type="predicted"/>
<dbReference type="EMBL" id="QGGV01000003">
    <property type="protein sequence ID" value="PWK57067.1"/>
    <property type="molecule type" value="Genomic_DNA"/>
</dbReference>
<sequence>MNDFVNDFETGVPLRFLIVSGKVVLAEDLAEMLETEFGATVDVFRTLDEGAWAPHYGAAFLGVPLPEMIQHDRVRDLLKREVPVVVVDGDLPSTYEMAGLLNLDPPFRKADVTSILRKSRVIGPF</sequence>